<name>A0A839HE44_9GAMM</name>
<accession>A0A839HE44</accession>
<organism evidence="1 2">
    <name type="scientific">Thiospirillum jenense</name>
    <dbReference type="NCBI Taxonomy" id="1653858"/>
    <lineage>
        <taxon>Bacteria</taxon>
        <taxon>Pseudomonadati</taxon>
        <taxon>Pseudomonadota</taxon>
        <taxon>Gammaproteobacteria</taxon>
        <taxon>Chromatiales</taxon>
        <taxon>Chromatiaceae</taxon>
        <taxon>Thiospirillum</taxon>
    </lineage>
</organism>
<evidence type="ECO:0000313" key="1">
    <source>
        <dbReference type="EMBL" id="MBB1125656.1"/>
    </source>
</evidence>
<dbReference type="InterPro" id="IPR007420">
    <property type="entry name" value="DUF465"/>
</dbReference>
<dbReference type="RefSeq" id="WP_182583208.1">
    <property type="nucleotide sequence ID" value="NZ_JABVCQ010000008.1"/>
</dbReference>
<protein>
    <submittedName>
        <fullName evidence="1">DUF465 domain-containing protein</fullName>
    </submittedName>
</protein>
<dbReference type="EMBL" id="JABVCQ010000008">
    <property type="protein sequence ID" value="MBB1125656.1"/>
    <property type="molecule type" value="Genomic_DNA"/>
</dbReference>
<proteinExistence type="predicted"/>
<sequence length="78" mass="9175">MLGEIHDLVHEFPEFHGKIDQLRSTDAHFSGLMDQYDTVDAQVRQLEELGTPVTDETIEELKKARLQLKDQLYERLRH</sequence>
<evidence type="ECO:0000313" key="2">
    <source>
        <dbReference type="Proteomes" id="UP000548632"/>
    </source>
</evidence>
<dbReference type="AlphaFoldDB" id="A0A839HE44"/>
<gene>
    <name evidence="1" type="ORF">HUK38_05335</name>
</gene>
<keyword evidence="2" id="KW-1185">Reference proteome</keyword>
<dbReference type="Pfam" id="PF04325">
    <property type="entry name" value="DUF465"/>
    <property type="match status" value="1"/>
</dbReference>
<reference evidence="1 2" key="1">
    <citation type="journal article" date="2020" name="Arch. Microbiol.">
        <title>The genome sequence of the giant phototrophic gammaproteobacterium Thiospirillum jenense gives insight into its physiological properties and phylogenetic relationships.</title>
        <authorList>
            <person name="Imhoff J.F."/>
            <person name="Meyer T.E."/>
            <person name="Kyndt J.A."/>
        </authorList>
    </citation>
    <scope>NUCLEOTIDE SEQUENCE [LARGE SCALE GENOMIC DNA]</scope>
    <source>
        <strain evidence="1 2">DSM 216</strain>
    </source>
</reference>
<dbReference type="Gene3D" id="6.10.280.50">
    <property type="match status" value="1"/>
</dbReference>
<dbReference type="InterPro" id="IPR038444">
    <property type="entry name" value="DUF465_sf"/>
</dbReference>
<dbReference type="Proteomes" id="UP000548632">
    <property type="component" value="Unassembled WGS sequence"/>
</dbReference>
<comment type="caution">
    <text evidence="1">The sequence shown here is derived from an EMBL/GenBank/DDBJ whole genome shotgun (WGS) entry which is preliminary data.</text>
</comment>